<accession>A0ACC2WA80</accession>
<dbReference type="Proteomes" id="UP001230649">
    <property type="component" value="Unassembled WGS sequence"/>
</dbReference>
<name>A0ACC2WA80_9TREE</name>
<evidence type="ECO:0000313" key="2">
    <source>
        <dbReference type="Proteomes" id="UP001230649"/>
    </source>
</evidence>
<organism evidence="1 2">
    <name type="scientific">Naganishia adeliensis</name>
    <dbReference type="NCBI Taxonomy" id="92952"/>
    <lineage>
        <taxon>Eukaryota</taxon>
        <taxon>Fungi</taxon>
        <taxon>Dikarya</taxon>
        <taxon>Basidiomycota</taxon>
        <taxon>Agaricomycotina</taxon>
        <taxon>Tremellomycetes</taxon>
        <taxon>Filobasidiales</taxon>
        <taxon>Filobasidiaceae</taxon>
        <taxon>Naganishia</taxon>
    </lineage>
</organism>
<evidence type="ECO:0000313" key="1">
    <source>
        <dbReference type="EMBL" id="KAJ9108000.1"/>
    </source>
</evidence>
<reference evidence="1" key="1">
    <citation type="submission" date="2023-04" db="EMBL/GenBank/DDBJ databases">
        <title>Draft Genome sequencing of Naganishia species isolated from polar environments using Oxford Nanopore Technology.</title>
        <authorList>
            <person name="Leo P."/>
            <person name="Venkateswaran K."/>
        </authorList>
    </citation>
    <scope>NUCLEOTIDE SEQUENCE</scope>
    <source>
        <strain evidence="1">MNA-CCFEE 5262</strain>
    </source>
</reference>
<gene>
    <name evidence="1" type="ORF">QFC20_003686</name>
</gene>
<sequence>MTDKFIHWSYDGYPGGLWFAAVAQFKLVLQQLQVPNLRHLHITWDYDLVQDSTEGLVLSALASVVASFHFSLLETIKFCIHMHVGQGPYDPTPVVSEAPPPFTNNADDVCLVQEEVLQDMTLAFEDPRWHGTNVVVNLIMKDALNSEFDEYFLPEDPIERLVSNSLETPDLQVKFGLSTENLRAYVGMITEETNGFLTNELKASNTWQGFDALHAMGELTILTASRTLQGKEVRNGLDKTFAKRYEDLDGGFTPINFMFPKLPLPSYRRRDKAQKAMSEFYQGIIRKRREGTHDHEYDMISALQSSTYKDGTPLSDRDIAHMMIALLMAGQHTSSATSSWTLLHLAERADVWEELYREQKEKFGNPDGTFRDLTYEEWKELPVLDHVIRETLRLHAPIHSIMRKVISDIPVPNSLSSPNHSENATYVIPKGHFVLASPGVAQMDPLIWQNAEEWNPHRWDDASGVAALAAEQYTEGDKVDYGYGSVSKGTESPYQPFGAGRHRCIGESFAYVQLQTILATLCRRVELRLEGPFPSPNYQTMIVLPLKGQTKIMYKLRA</sequence>
<proteinExistence type="predicted"/>
<protein>
    <submittedName>
        <fullName evidence="1">Uncharacterized protein</fullName>
    </submittedName>
</protein>
<keyword evidence="2" id="KW-1185">Reference proteome</keyword>
<dbReference type="EMBL" id="JASBWS010000035">
    <property type="protein sequence ID" value="KAJ9108000.1"/>
    <property type="molecule type" value="Genomic_DNA"/>
</dbReference>
<comment type="caution">
    <text evidence="1">The sequence shown here is derived from an EMBL/GenBank/DDBJ whole genome shotgun (WGS) entry which is preliminary data.</text>
</comment>